<reference evidence="3 4" key="1">
    <citation type="submission" date="2019-06" db="EMBL/GenBank/DDBJ databases">
        <title>Sequencing the genomes of 1000 actinobacteria strains.</title>
        <authorList>
            <person name="Klenk H.-P."/>
        </authorList>
    </citation>
    <scope>NUCLEOTIDE SEQUENCE [LARGE SCALE GENOMIC DNA]</scope>
    <source>
        <strain evidence="3 4">DSM 18082</strain>
    </source>
</reference>
<evidence type="ECO:0000313" key="3">
    <source>
        <dbReference type="EMBL" id="TQL61390.1"/>
    </source>
</evidence>
<name>A0A542ZMG0_9MICO</name>
<feature type="compositionally biased region" description="Basic and acidic residues" evidence="1">
    <location>
        <begin position="158"/>
        <end position="180"/>
    </location>
</feature>
<gene>
    <name evidence="3" type="ORF">FB474_2799</name>
</gene>
<keyword evidence="2" id="KW-0732">Signal</keyword>
<feature type="signal peptide" evidence="2">
    <location>
        <begin position="1"/>
        <end position="32"/>
    </location>
</feature>
<feature type="region of interest" description="Disordered" evidence="1">
    <location>
        <begin position="114"/>
        <end position="225"/>
    </location>
</feature>
<dbReference type="RefSeq" id="WP_141789180.1">
    <property type="nucleotide sequence ID" value="NZ_BAAAKX010000001.1"/>
</dbReference>
<evidence type="ECO:0000256" key="2">
    <source>
        <dbReference type="SAM" id="SignalP"/>
    </source>
</evidence>
<dbReference type="EMBL" id="VFOQ01000001">
    <property type="protein sequence ID" value="TQL61390.1"/>
    <property type="molecule type" value="Genomic_DNA"/>
</dbReference>
<dbReference type="Proteomes" id="UP000319514">
    <property type="component" value="Unassembled WGS sequence"/>
</dbReference>
<evidence type="ECO:0000256" key="1">
    <source>
        <dbReference type="SAM" id="MobiDB-lite"/>
    </source>
</evidence>
<feature type="chain" id="PRO_5021744055" evidence="2">
    <location>
        <begin position="33"/>
        <end position="225"/>
    </location>
</feature>
<comment type="caution">
    <text evidence="3">The sequence shown here is derived from an EMBL/GenBank/DDBJ whole genome shotgun (WGS) entry which is preliminary data.</text>
</comment>
<evidence type="ECO:0000313" key="4">
    <source>
        <dbReference type="Proteomes" id="UP000319514"/>
    </source>
</evidence>
<dbReference type="AlphaFoldDB" id="A0A542ZMG0"/>
<accession>A0A542ZMG0</accession>
<sequence length="225" mass="24028">MNTSRKVSTRTVLASGALALSFAIGSAGSAMAGPMAPERTTSFGQSAATHEVGSNVEQHYRTLTADQIAARQQLRTDIVALVSAMRAGDEVAAQAALTKVMSDIKAVKAADAAAAAAKDPKDSRDEQKGDDDSTEAQDPADSQDSKDSTEARPVAMVVKKDRAADPKRSTDWSASRHDGQAHSAAWHNTKSWSSAHDSRDRHDGDHRDRRGRHGSRHGDHHRSGR</sequence>
<protein>
    <submittedName>
        <fullName evidence="3">Uncharacterized protein</fullName>
    </submittedName>
</protein>
<feature type="compositionally biased region" description="Polar residues" evidence="1">
    <location>
        <begin position="186"/>
        <end position="195"/>
    </location>
</feature>
<feature type="compositionally biased region" description="Basic and acidic residues" evidence="1">
    <location>
        <begin position="196"/>
        <end position="208"/>
    </location>
</feature>
<organism evidence="3 4">
    <name type="scientific">Oryzihumus leptocrescens</name>
    <dbReference type="NCBI Taxonomy" id="297536"/>
    <lineage>
        <taxon>Bacteria</taxon>
        <taxon>Bacillati</taxon>
        <taxon>Actinomycetota</taxon>
        <taxon>Actinomycetes</taxon>
        <taxon>Micrococcales</taxon>
        <taxon>Intrasporangiaceae</taxon>
        <taxon>Oryzihumus</taxon>
    </lineage>
</organism>
<keyword evidence="4" id="KW-1185">Reference proteome</keyword>
<proteinExistence type="predicted"/>
<feature type="compositionally biased region" description="Basic and acidic residues" evidence="1">
    <location>
        <begin position="118"/>
        <end position="131"/>
    </location>
</feature>
<feature type="compositionally biased region" description="Basic residues" evidence="1">
    <location>
        <begin position="209"/>
        <end position="225"/>
    </location>
</feature>